<organism evidence="1 2">
    <name type="scientific">Protopolystoma xenopodis</name>
    <dbReference type="NCBI Taxonomy" id="117903"/>
    <lineage>
        <taxon>Eukaryota</taxon>
        <taxon>Metazoa</taxon>
        <taxon>Spiralia</taxon>
        <taxon>Lophotrochozoa</taxon>
        <taxon>Platyhelminthes</taxon>
        <taxon>Monogenea</taxon>
        <taxon>Polyopisthocotylea</taxon>
        <taxon>Polystomatidea</taxon>
        <taxon>Polystomatidae</taxon>
        <taxon>Protopolystoma</taxon>
    </lineage>
</organism>
<dbReference type="Proteomes" id="UP000784294">
    <property type="component" value="Unassembled WGS sequence"/>
</dbReference>
<name>A0A3S5CCV7_9PLAT</name>
<dbReference type="AlphaFoldDB" id="A0A3S5CCV7"/>
<evidence type="ECO:0000313" key="1">
    <source>
        <dbReference type="EMBL" id="VEL10611.1"/>
    </source>
</evidence>
<protein>
    <submittedName>
        <fullName evidence="1">Uncharacterized protein</fullName>
    </submittedName>
</protein>
<accession>A0A3S5CCV7</accession>
<comment type="caution">
    <text evidence="1">The sequence shown here is derived from an EMBL/GenBank/DDBJ whole genome shotgun (WGS) entry which is preliminary data.</text>
</comment>
<dbReference type="EMBL" id="CAAALY010009484">
    <property type="protein sequence ID" value="VEL10611.1"/>
    <property type="molecule type" value="Genomic_DNA"/>
</dbReference>
<reference evidence="1" key="1">
    <citation type="submission" date="2018-11" db="EMBL/GenBank/DDBJ databases">
        <authorList>
            <consortium name="Pathogen Informatics"/>
        </authorList>
    </citation>
    <scope>NUCLEOTIDE SEQUENCE</scope>
</reference>
<evidence type="ECO:0000313" key="2">
    <source>
        <dbReference type="Proteomes" id="UP000784294"/>
    </source>
</evidence>
<keyword evidence="2" id="KW-1185">Reference proteome</keyword>
<proteinExistence type="predicted"/>
<gene>
    <name evidence="1" type="ORF">PXEA_LOCUS4051</name>
</gene>
<sequence>MKYVVPIVELTSRFEDYFLQHENASRVEHARVSFPSSRGLKRKNAGFRLNFTASHSFSSIPAVRLRGNTLLLRENGCMSNRGVNAEERYTRSKDSPAQMGAVAGSVVAFGCAEIVDPCVRSVVVLSRWPKETHLVQTLWNACYVSGSYRRIAVSTDGSPVPQSASSVINASLT</sequence>